<dbReference type="Proteomes" id="UP001427805">
    <property type="component" value="Unassembled WGS sequence"/>
</dbReference>
<keyword evidence="3" id="KW-1185">Reference proteome</keyword>
<comment type="caution">
    <text evidence="2">The sequence shown here is derived from an EMBL/GenBank/DDBJ whole genome shotgun (WGS) entry which is preliminary data.</text>
</comment>
<dbReference type="InterPro" id="IPR011083">
    <property type="entry name" value="Phage_tail_collar_dom"/>
</dbReference>
<organism evidence="2 3">
    <name type="scientific">Sphingomonas rustica</name>
    <dbReference type="NCBI Taxonomy" id="3103142"/>
    <lineage>
        <taxon>Bacteria</taxon>
        <taxon>Pseudomonadati</taxon>
        <taxon>Pseudomonadota</taxon>
        <taxon>Alphaproteobacteria</taxon>
        <taxon>Sphingomonadales</taxon>
        <taxon>Sphingomonadaceae</taxon>
        <taxon>Sphingomonas</taxon>
    </lineage>
</organism>
<dbReference type="Gene3D" id="3.90.1340.10">
    <property type="entry name" value="Phage tail collar domain"/>
    <property type="match status" value="1"/>
</dbReference>
<dbReference type="RefSeq" id="WP_346249000.1">
    <property type="nucleotide sequence ID" value="NZ_JBDIZK010000021.1"/>
</dbReference>
<gene>
    <name evidence="2" type="ORF">TPR58_22455</name>
</gene>
<dbReference type="SUPFAM" id="SSF88874">
    <property type="entry name" value="Receptor-binding domain of short tail fibre protein gp12"/>
    <property type="match status" value="1"/>
</dbReference>
<name>A0ABV0BGZ3_9SPHN</name>
<proteinExistence type="predicted"/>
<evidence type="ECO:0000313" key="3">
    <source>
        <dbReference type="Proteomes" id="UP001427805"/>
    </source>
</evidence>
<protein>
    <submittedName>
        <fullName evidence="2">Tail fiber protein</fullName>
    </submittedName>
</protein>
<reference evidence="2 3" key="1">
    <citation type="submission" date="2024-05" db="EMBL/GenBank/DDBJ databases">
        <title>Sphingomonas sp. HF-S3 16S ribosomal RNA gene Genome sequencing and assembly.</title>
        <authorList>
            <person name="Lee H."/>
        </authorList>
    </citation>
    <scope>NUCLEOTIDE SEQUENCE [LARGE SCALE GENOMIC DNA]</scope>
    <source>
        <strain evidence="2 3">HF-S3</strain>
    </source>
</reference>
<dbReference type="InterPro" id="IPR037053">
    <property type="entry name" value="Phage_tail_collar_dom_sf"/>
</dbReference>
<feature type="domain" description="Phage tail collar" evidence="1">
    <location>
        <begin position="7"/>
        <end position="63"/>
    </location>
</feature>
<evidence type="ECO:0000259" key="1">
    <source>
        <dbReference type="Pfam" id="PF07484"/>
    </source>
</evidence>
<dbReference type="EMBL" id="JBDIZK010000021">
    <property type="protein sequence ID" value="MEN3749951.1"/>
    <property type="molecule type" value="Genomic_DNA"/>
</dbReference>
<dbReference type="Pfam" id="PF07484">
    <property type="entry name" value="Collar"/>
    <property type="match status" value="1"/>
</dbReference>
<sequence length="183" mass="19609">MTQPFVGEIRPYAFSYPPYQWAQCAGQLISIQQNTPLYAILGTTYGGNGQSNFALPDLRGRIPIGTGNGPEFQAVLGQVGGANVHTLLSTEMPSHTHNVSARVQPTTAANQTNVPTAGYFISRFMYHATSAATAWRNGITNGDASLHPATVGVQGGSQAHENRQPYIALNWCIALYGSFPARN</sequence>
<evidence type="ECO:0000313" key="2">
    <source>
        <dbReference type="EMBL" id="MEN3749951.1"/>
    </source>
</evidence>
<accession>A0ABV0BGZ3</accession>